<evidence type="ECO:0000313" key="2">
    <source>
        <dbReference type="EnsemblPlants" id="OPUNC03G26860.1"/>
    </source>
</evidence>
<evidence type="ECO:0000313" key="3">
    <source>
        <dbReference type="Proteomes" id="UP000026962"/>
    </source>
</evidence>
<reference evidence="2" key="2">
    <citation type="submission" date="2018-05" db="EMBL/GenBank/DDBJ databases">
        <title>OpunRS2 (Oryza punctata Reference Sequence Version 2).</title>
        <authorList>
            <person name="Zhang J."/>
            <person name="Kudrna D."/>
            <person name="Lee S."/>
            <person name="Talag J."/>
            <person name="Welchert J."/>
            <person name="Wing R.A."/>
        </authorList>
    </citation>
    <scope>NUCLEOTIDE SEQUENCE [LARGE SCALE GENOMIC DNA]</scope>
</reference>
<proteinExistence type="predicted"/>
<feature type="region of interest" description="Disordered" evidence="1">
    <location>
        <begin position="192"/>
        <end position="275"/>
    </location>
</feature>
<feature type="compositionally biased region" description="Pro residues" evidence="1">
    <location>
        <begin position="382"/>
        <end position="391"/>
    </location>
</feature>
<dbReference type="AlphaFoldDB" id="A0A0E0KHE1"/>
<name>A0A0E0KHE1_ORYPU</name>
<protein>
    <submittedName>
        <fullName evidence="2">Uncharacterized protein</fullName>
    </submittedName>
</protein>
<feature type="region of interest" description="Disordered" evidence="1">
    <location>
        <begin position="293"/>
        <end position="337"/>
    </location>
</feature>
<dbReference type="Proteomes" id="UP000026962">
    <property type="component" value="Chromosome 3"/>
</dbReference>
<dbReference type="HOGENOM" id="CLU_614499_0_0_1"/>
<evidence type="ECO:0000256" key="1">
    <source>
        <dbReference type="SAM" id="MobiDB-lite"/>
    </source>
</evidence>
<organism evidence="2">
    <name type="scientific">Oryza punctata</name>
    <name type="common">Red rice</name>
    <dbReference type="NCBI Taxonomy" id="4537"/>
    <lineage>
        <taxon>Eukaryota</taxon>
        <taxon>Viridiplantae</taxon>
        <taxon>Streptophyta</taxon>
        <taxon>Embryophyta</taxon>
        <taxon>Tracheophyta</taxon>
        <taxon>Spermatophyta</taxon>
        <taxon>Magnoliopsida</taxon>
        <taxon>Liliopsida</taxon>
        <taxon>Poales</taxon>
        <taxon>Poaceae</taxon>
        <taxon>BOP clade</taxon>
        <taxon>Oryzoideae</taxon>
        <taxon>Oryzeae</taxon>
        <taxon>Oryzinae</taxon>
        <taxon>Oryza</taxon>
    </lineage>
</organism>
<feature type="compositionally biased region" description="Basic and acidic residues" evidence="1">
    <location>
        <begin position="304"/>
        <end position="315"/>
    </location>
</feature>
<keyword evidence="3" id="KW-1185">Reference proteome</keyword>
<dbReference type="EnsemblPlants" id="OPUNC03G26860.1">
    <property type="protein sequence ID" value="OPUNC03G26860.1"/>
    <property type="gene ID" value="OPUNC03G26860"/>
</dbReference>
<feature type="compositionally biased region" description="Basic and acidic residues" evidence="1">
    <location>
        <begin position="235"/>
        <end position="253"/>
    </location>
</feature>
<feature type="region of interest" description="Disordered" evidence="1">
    <location>
        <begin position="378"/>
        <end position="397"/>
    </location>
</feature>
<accession>A0A0E0KHE1</accession>
<dbReference type="STRING" id="4537.A0A0E0KHE1"/>
<sequence length="446" mass="49058">MRGVHYVLMDNEPRLRVWFLNESSGQMTWEIKHDKNLNFLLGCQKICIRNDGSWTLHYKNYFGHSNQNALTTIRKVTRNTLHGDIAMTIIKREMGRGGESDRSTELFLRLAAILYGPVDAILIDEVDSANDDSTPTALLPPRERRQRWPRAEGAVAAATRGWRNSGVDVWKEGETAGEIANERLIARLSSRAARARGAHEEPSARRRPTHAWREGAARELAGAQRPGDGGACSGRETEARRQRRALGEVEAGLRRPGGGSAHAQGGRWRPTRRESALTAQAWREGTVRELVGARRPSGGGARAWEAEAGARRPDDGDSCARGGGGRPSSFSPLARGARSSNLGALDTVRPGCPQHRPPPPPLHLLGTAHHQHPHPAILLPSSIPPWPPPCTTRPTPRERRLRKRLLQAVLDTSPSFKLSIAFASPQSSRPRRLWDPTGVIIVAAPF</sequence>
<dbReference type="Gramene" id="OPUNC03G26860.1">
    <property type="protein sequence ID" value="OPUNC03G26860.1"/>
    <property type="gene ID" value="OPUNC03G26860"/>
</dbReference>
<reference evidence="2" key="1">
    <citation type="submission" date="2015-04" db="UniProtKB">
        <authorList>
            <consortium name="EnsemblPlants"/>
        </authorList>
    </citation>
    <scope>IDENTIFICATION</scope>
</reference>